<name>A0ABV7KP26_PLAOK</name>
<feature type="signal peptide" evidence="2">
    <location>
        <begin position="1"/>
        <end position="21"/>
    </location>
</feature>
<protein>
    <submittedName>
        <fullName evidence="3">DUF881 domain-containing protein</fullName>
    </submittedName>
</protein>
<keyword evidence="4" id="KW-1185">Reference proteome</keyword>
<feature type="chain" id="PRO_5046241133" evidence="2">
    <location>
        <begin position="22"/>
        <end position="238"/>
    </location>
</feature>
<comment type="similarity">
    <text evidence="1">Belongs to the UPF0749 family.</text>
</comment>
<accession>A0ABV7KP26</accession>
<dbReference type="PANTHER" id="PTHR37313:SF2">
    <property type="entry name" value="UPF0749 PROTEIN YLXX"/>
    <property type="match status" value="1"/>
</dbReference>
<dbReference type="Gene3D" id="3.30.70.1880">
    <property type="entry name" value="Protein of unknown function DUF881"/>
    <property type="match status" value="1"/>
</dbReference>
<keyword evidence="2" id="KW-0732">Signal</keyword>
<reference evidence="4" key="1">
    <citation type="journal article" date="2019" name="Int. J. Syst. Evol. Microbiol.">
        <title>The Global Catalogue of Microorganisms (GCM) 10K type strain sequencing project: providing services to taxonomists for standard genome sequencing and annotation.</title>
        <authorList>
            <consortium name="The Broad Institute Genomics Platform"/>
            <consortium name="The Broad Institute Genome Sequencing Center for Infectious Disease"/>
            <person name="Wu L."/>
            <person name="Ma J."/>
        </authorList>
    </citation>
    <scope>NUCLEOTIDE SEQUENCE [LARGE SCALE GENOMIC DNA]</scope>
    <source>
        <strain evidence="4">CCM 320</strain>
    </source>
</reference>
<dbReference type="PANTHER" id="PTHR37313">
    <property type="entry name" value="UPF0749 PROTEIN RV1825"/>
    <property type="match status" value="1"/>
</dbReference>
<gene>
    <name evidence="3" type="ORF">ACFOEJ_09030</name>
</gene>
<organism evidence="3 4">
    <name type="scientific">Planomicrobium okeanokoites</name>
    <name type="common">Planococcus okeanokoites</name>
    <name type="synonym">Flavobacterium okeanokoites</name>
    <dbReference type="NCBI Taxonomy" id="244"/>
    <lineage>
        <taxon>Bacteria</taxon>
        <taxon>Bacillati</taxon>
        <taxon>Bacillota</taxon>
        <taxon>Bacilli</taxon>
        <taxon>Bacillales</taxon>
        <taxon>Caryophanaceae</taxon>
        <taxon>Planomicrobium</taxon>
    </lineage>
</organism>
<evidence type="ECO:0000313" key="3">
    <source>
        <dbReference type="EMBL" id="MFC3211212.1"/>
    </source>
</evidence>
<dbReference type="EMBL" id="JBHRUJ010000016">
    <property type="protein sequence ID" value="MFC3211212.1"/>
    <property type="molecule type" value="Genomic_DNA"/>
</dbReference>
<evidence type="ECO:0000256" key="1">
    <source>
        <dbReference type="ARBA" id="ARBA00009108"/>
    </source>
</evidence>
<proteinExistence type="inferred from homology"/>
<comment type="caution">
    <text evidence="3">The sequence shown here is derived from an EMBL/GenBank/DDBJ whole genome shotgun (WGS) entry which is preliminary data.</text>
</comment>
<dbReference type="Proteomes" id="UP001595625">
    <property type="component" value="Unassembled WGS sequence"/>
</dbReference>
<dbReference type="InterPro" id="IPR010273">
    <property type="entry name" value="DUF881"/>
</dbReference>
<evidence type="ECO:0000313" key="4">
    <source>
        <dbReference type="Proteomes" id="UP001595625"/>
    </source>
</evidence>
<evidence type="ECO:0000256" key="2">
    <source>
        <dbReference type="SAM" id="SignalP"/>
    </source>
</evidence>
<dbReference type="Pfam" id="PF05949">
    <property type="entry name" value="DUF881"/>
    <property type="match status" value="1"/>
</dbReference>
<sequence>MKKKVISRFTMILFVIGLMTAIQFNTVNEPDSRDTRDVWEIRQELAREKQLHSELLSEIGTLDETLSKYEKAANDSPEQVLKETVEVLRQDAGLTEITGPGLEVHIEPSQEAIVTGQNIEQISPALLIRFVNEINRFKGIELSIDGKRVINTSPIRDINGRTAINGKPIGTPPFKMKIAAGTLDNAEKLSNHLKASPILDNFYIDNLSVNVMEPQEEITVEGYDGELELEYLEAAEEE</sequence>
<dbReference type="RefSeq" id="WP_101801993.1">
    <property type="nucleotide sequence ID" value="NZ_JBHRUJ010000016.1"/>
</dbReference>